<keyword evidence="3" id="KW-0175">Coiled coil</keyword>
<dbReference type="SMART" id="SM00448">
    <property type="entry name" value="REC"/>
    <property type="match status" value="1"/>
</dbReference>
<dbReference type="PANTHER" id="PTHR44591:SF19">
    <property type="entry name" value="TWO-COMPONENT RESPONSE REGULATOR-RELATED"/>
    <property type="match status" value="1"/>
</dbReference>
<evidence type="ECO:0000313" key="5">
    <source>
        <dbReference type="EMBL" id="QDL36087.1"/>
    </source>
</evidence>
<dbReference type="AlphaFoldDB" id="A0A515D6R6"/>
<accession>A0A515D6R6</accession>
<proteinExistence type="predicted"/>
<dbReference type="Pfam" id="PF00072">
    <property type="entry name" value="Response_reg"/>
    <property type="match status" value="1"/>
</dbReference>
<dbReference type="Proteomes" id="UP000316798">
    <property type="component" value="Chromosome"/>
</dbReference>
<organism evidence="5 6">
    <name type="scientific">Rhodoferax sediminis</name>
    <dbReference type="NCBI Taxonomy" id="2509614"/>
    <lineage>
        <taxon>Bacteria</taxon>
        <taxon>Pseudomonadati</taxon>
        <taxon>Pseudomonadota</taxon>
        <taxon>Betaproteobacteria</taxon>
        <taxon>Burkholderiales</taxon>
        <taxon>Comamonadaceae</taxon>
        <taxon>Rhodoferax</taxon>
    </lineage>
</organism>
<evidence type="ECO:0000256" key="2">
    <source>
        <dbReference type="PROSITE-ProRule" id="PRU00169"/>
    </source>
</evidence>
<reference evidence="5 6" key="1">
    <citation type="submission" date="2019-01" db="EMBL/GenBank/DDBJ databases">
        <title>Genomic insights into a novel species Rhodoferax sp.</title>
        <authorList>
            <person name="Jin L."/>
        </authorList>
    </citation>
    <scope>NUCLEOTIDE SEQUENCE [LARGE SCALE GENOMIC DNA]</scope>
    <source>
        <strain evidence="5 6">CHu59-6-5</strain>
    </source>
</reference>
<dbReference type="InterPro" id="IPR011006">
    <property type="entry name" value="CheY-like_superfamily"/>
</dbReference>
<feature type="coiled-coil region" evidence="3">
    <location>
        <begin position="110"/>
        <end position="143"/>
    </location>
</feature>
<dbReference type="InterPro" id="IPR050595">
    <property type="entry name" value="Bact_response_regulator"/>
</dbReference>
<evidence type="ECO:0000259" key="4">
    <source>
        <dbReference type="PROSITE" id="PS50110"/>
    </source>
</evidence>
<dbReference type="KEGG" id="rhf:EUB48_01335"/>
<dbReference type="OrthoDB" id="9774747at2"/>
<dbReference type="RefSeq" id="WP_142817208.1">
    <property type="nucleotide sequence ID" value="NZ_CP035503.1"/>
</dbReference>
<feature type="modified residue" description="4-aspartylphosphate" evidence="2">
    <location>
        <position position="55"/>
    </location>
</feature>
<dbReference type="Gene3D" id="3.40.50.2300">
    <property type="match status" value="1"/>
</dbReference>
<sequence>MTAVKILYVDDEAMALKYFERLVSPIAPVLTAISVEEGKEMLRTRGAEIAVLVSDQRMPGAHGNELLRYAREHHPTVVRMLTTAYSEMGEAIEAINAGEIYRYITKPWDLESLRADLKNALELAELRNERDSLVREKMLVQQQQMLASRITQLALVCAGFVPGDYAAGFSVFLDSAQRVGCAAPSIDWRRIDHADLMQSEAQRGVAIGQLLAQWQLDFGARVGKTPAQALTILATALAVPAQAAGESLVVPDRATLTALLDGPAQQVPTAAGVAWLAWLLWWGESVQVRQAQGGWAVSMVAAGAPGRLPDDWLADAIEQIGLAAL</sequence>
<protein>
    <submittedName>
        <fullName evidence="5">Response regulator</fullName>
    </submittedName>
</protein>
<evidence type="ECO:0000313" key="6">
    <source>
        <dbReference type="Proteomes" id="UP000316798"/>
    </source>
</evidence>
<dbReference type="EMBL" id="CP035503">
    <property type="protein sequence ID" value="QDL36087.1"/>
    <property type="molecule type" value="Genomic_DNA"/>
</dbReference>
<dbReference type="GO" id="GO:0000160">
    <property type="term" value="P:phosphorelay signal transduction system"/>
    <property type="evidence" value="ECO:0007669"/>
    <property type="project" value="InterPro"/>
</dbReference>
<dbReference type="CDD" id="cd17569">
    <property type="entry name" value="REC_HupR-like"/>
    <property type="match status" value="1"/>
</dbReference>
<dbReference type="InterPro" id="IPR001789">
    <property type="entry name" value="Sig_transdc_resp-reg_receiver"/>
</dbReference>
<keyword evidence="6" id="KW-1185">Reference proteome</keyword>
<name>A0A515D6R6_9BURK</name>
<dbReference type="PROSITE" id="PS50110">
    <property type="entry name" value="RESPONSE_REGULATORY"/>
    <property type="match status" value="1"/>
</dbReference>
<evidence type="ECO:0000256" key="1">
    <source>
        <dbReference type="ARBA" id="ARBA00022553"/>
    </source>
</evidence>
<keyword evidence="1 2" id="KW-0597">Phosphoprotein</keyword>
<dbReference type="PANTHER" id="PTHR44591">
    <property type="entry name" value="STRESS RESPONSE REGULATOR PROTEIN 1"/>
    <property type="match status" value="1"/>
</dbReference>
<evidence type="ECO:0000256" key="3">
    <source>
        <dbReference type="SAM" id="Coils"/>
    </source>
</evidence>
<gene>
    <name evidence="5" type="ORF">EUB48_01335</name>
</gene>
<dbReference type="SUPFAM" id="SSF52172">
    <property type="entry name" value="CheY-like"/>
    <property type="match status" value="1"/>
</dbReference>
<feature type="domain" description="Response regulatory" evidence="4">
    <location>
        <begin position="5"/>
        <end position="121"/>
    </location>
</feature>